<comment type="function">
    <text evidence="8">Single strand-specific metallo-endoribonuclease involved in late-stage 70S ribosome quality control and in maturation of the 3' terminus of the 16S rRNA.</text>
</comment>
<dbReference type="InterPro" id="IPR020549">
    <property type="entry name" value="YbeY_CS"/>
</dbReference>
<dbReference type="RefSeq" id="WP_233088593.1">
    <property type="nucleotide sequence ID" value="NZ_BAABWN010000003.1"/>
</dbReference>
<dbReference type="NCBIfam" id="TIGR00043">
    <property type="entry name" value="rRNA maturation RNase YbeY"/>
    <property type="match status" value="1"/>
</dbReference>
<evidence type="ECO:0000256" key="3">
    <source>
        <dbReference type="ARBA" id="ARBA00022722"/>
    </source>
</evidence>
<feature type="binding site" evidence="8">
    <location>
        <position position="116"/>
    </location>
    <ligand>
        <name>Zn(2+)</name>
        <dbReference type="ChEBI" id="CHEBI:29105"/>
        <note>catalytic</note>
    </ligand>
</feature>
<protein>
    <recommendedName>
        <fullName evidence="8">Endoribonuclease YbeY</fullName>
        <ecNumber evidence="8">3.1.-.-</ecNumber>
    </recommendedName>
</protein>
<evidence type="ECO:0000256" key="1">
    <source>
        <dbReference type="ARBA" id="ARBA00010875"/>
    </source>
</evidence>
<reference evidence="9 10" key="1">
    <citation type="submission" date="2024-04" db="EMBL/GenBank/DDBJ databases">
        <title>Draft genome sequence of Sessilibacter corallicola NBRC 116591.</title>
        <authorList>
            <person name="Miyakawa T."/>
            <person name="Kusuya Y."/>
            <person name="Miura T."/>
        </authorList>
    </citation>
    <scope>NUCLEOTIDE SEQUENCE [LARGE SCALE GENOMIC DNA]</scope>
    <source>
        <strain evidence="9 10">KU-00831-HH</strain>
    </source>
</reference>
<dbReference type="Proteomes" id="UP001465153">
    <property type="component" value="Unassembled WGS sequence"/>
</dbReference>
<feature type="binding site" evidence="8">
    <location>
        <position position="122"/>
    </location>
    <ligand>
        <name>Zn(2+)</name>
        <dbReference type="ChEBI" id="CHEBI:29105"/>
        <note>catalytic</note>
    </ligand>
</feature>
<dbReference type="PANTHER" id="PTHR46986">
    <property type="entry name" value="ENDORIBONUCLEASE YBEY, CHLOROPLASTIC"/>
    <property type="match status" value="1"/>
</dbReference>
<comment type="subcellular location">
    <subcellularLocation>
        <location evidence="8">Cytoplasm</location>
    </subcellularLocation>
</comment>
<dbReference type="InterPro" id="IPR023091">
    <property type="entry name" value="MetalPrtase_cat_dom_sf_prd"/>
</dbReference>
<dbReference type="EMBL" id="BAABWN010000003">
    <property type="protein sequence ID" value="GAA6167377.1"/>
    <property type="molecule type" value="Genomic_DNA"/>
</dbReference>
<keyword evidence="4 8" id="KW-0479">Metal-binding</keyword>
<organism evidence="9 10">
    <name type="scientific">Sessilibacter corallicola</name>
    <dbReference type="NCBI Taxonomy" id="2904075"/>
    <lineage>
        <taxon>Bacteria</taxon>
        <taxon>Pseudomonadati</taxon>
        <taxon>Pseudomonadota</taxon>
        <taxon>Gammaproteobacteria</taxon>
        <taxon>Cellvibrionales</taxon>
        <taxon>Cellvibrionaceae</taxon>
        <taxon>Sessilibacter</taxon>
    </lineage>
</organism>
<keyword evidence="5 8" id="KW-0255">Endonuclease</keyword>
<proteinExistence type="inferred from homology"/>
<keyword evidence="7 8" id="KW-0862">Zinc</keyword>
<keyword evidence="10" id="KW-1185">Reference proteome</keyword>
<gene>
    <name evidence="8 9" type="primary">ybeY</name>
    <name evidence="9" type="ORF">NBRC116591_11870</name>
</gene>
<dbReference type="PANTHER" id="PTHR46986:SF1">
    <property type="entry name" value="ENDORIBONUCLEASE YBEY, CHLOROPLASTIC"/>
    <property type="match status" value="1"/>
</dbReference>
<dbReference type="InterPro" id="IPR002036">
    <property type="entry name" value="YbeY"/>
</dbReference>
<evidence type="ECO:0000256" key="6">
    <source>
        <dbReference type="ARBA" id="ARBA00022801"/>
    </source>
</evidence>
<feature type="binding site" evidence="8">
    <location>
        <position position="112"/>
    </location>
    <ligand>
        <name>Zn(2+)</name>
        <dbReference type="ChEBI" id="CHEBI:29105"/>
        <note>catalytic</note>
    </ligand>
</feature>
<evidence type="ECO:0000313" key="10">
    <source>
        <dbReference type="Proteomes" id="UP001465153"/>
    </source>
</evidence>
<dbReference type="HAMAP" id="MF_00009">
    <property type="entry name" value="Endoribonucl_YbeY"/>
    <property type="match status" value="1"/>
</dbReference>
<dbReference type="PROSITE" id="PS01306">
    <property type="entry name" value="UPF0054"/>
    <property type="match status" value="1"/>
</dbReference>
<keyword evidence="8" id="KW-0963">Cytoplasm</keyword>
<evidence type="ECO:0000256" key="7">
    <source>
        <dbReference type="ARBA" id="ARBA00022833"/>
    </source>
</evidence>
<evidence type="ECO:0000256" key="8">
    <source>
        <dbReference type="HAMAP-Rule" id="MF_00009"/>
    </source>
</evidence>
<comment type="cofactor">
    <cofactor evidence="8">
        <name>Zn(2+)</name>
        <dbReference type="ChEBI" id="CHEBI:29105"/>
    </cofactor>
    <text evidence="8">Binds 1 zinc ion.</text>
</comment>
<name>A0ABQ0A6U5_9GAMM</name>
<evidence type="ECO:0000313" key="9">
    <source>
        <dbReference type="EMBL" id="GAA6167377.1"/>
    </source>
</evidence>
<dbReference type="SUPFAM" id="SSF55486">
    <property type="entry name" value="Metalloproteases ('zincins'), catalytic domain"/>
    <property type="match status" value="1"/>
</dbReference>
<comment type="caution">
    <text evidence="9">The sequence shown here is derived from an EMBL/GenBank/DDBJ whole genome shotgun (WGS) entry which is preliminary data.</text>
</comment>
<sequence length="152" mass="17065">MSFALDLQVACDSTELPDEDLLMSWAQSALSADNTESEMTIRIVDEDEIQTLNRDYRAKDKPTNVLSFPAEIPEELGLSLLGDLIICADVVNEEAKQQGKTQTAHWAHMVIHGTLHLQGYDHIEPNDAEIMEKLEIEILQKLGFPDPYVISE</sequence>
<dbReference type="Gene3D" id="3.40.390.30">
    <property type="entry name" value="Metalloproteases ('zincins'), catalytic domain"/>
    <property type="match status" value="1"/>
</dbReference>
<keyword evidence="2 8" id="KW-0690">Ribosome biogenesis</keyword>
<evidence type="ECO:0000256" key="5">
    <source>
        <dbReference type="ARBA" id="ARBA00022759"/>
    </source>
</evidence>
<accession>A0ABQ0A6U5</accession>
<keyword evidence="3 8" id="KW-0540">Nuclease</keyword>
<comment type="similarity">
    <text evidence="1 8">Belongs to the endoribonuclease YbeY family.</text>
</comment>
<dbReference type="Pfam" id="PF02130">
    <property type="entry name" value="YbeY"/>
    <property type="match status" value="1"/>
</dbReference>
<keyword evidence="8" id="KW-0698">rRNA processing</keyword>
<dbReference type="EC" id="3.1.-.-" evidence="8"/>
<evidence type="ECO:0000256" key="2">
    <source>
        <dbReference type="ARBA" id="ARBA00022517"/>
    </source>
</evidence>
<evidence type="ECO:0000256" key="4">
    <source>
        <dbReference type="ARBA" id="ARBA00022723"/>
    </source>
</evidence>
<keyword evidence="6 8" id="KW-0378">Hydrolase</keyword>